<feature type="non-terminal residue" evidence="2">
    <location>
        <position position="107"/>
    </location>
</feature>
<dbReference type="AlphaFoldDB" id="A0AAV0D9M3"/>
<evidence type="ECO:0000313" key="2">
    <source>
        <dbReference type="EMBL" id="CAH9094553.1"/>
    </source>
</evidence>
<sequence>MVPLGSDYKSYEEVHQGFVSGFDISWDTSRYSGAPPSVYMCELHGWFALGDDDDSCRKVDHRNVGGIIIEIWKTLKGSYLDIIYMIGLLLATKAAIGAPFMIALLIY</sequence>
<proteinExistence type="predicted"/>
<gene>
    <name evidence="2" type="ORF">CEPIT_LOCUS12920</name>
</gene>
<comment type="caution">
    <text evidence="2">The sequence shown here is derived from an EMBL/GenBank/DDBJ whole genome shotgun (WGS) entry which is preliminary data.</text>
</comment>
<evidence type="ECO:0000256" key="1">
    <source>
        <dbReference type="SAM" id="Phobius"/>
    </source>
</evidence>
<accession>A0AAV0D9M3</accession>
<keyword evidence="1" id="KW-0812">Transmembrane</keyword>
<dbReference type="EMBL" id="CAMAPF010000082">
    <property type="protein sequence ID" value="CAH9094553.1"/>
    <property type="molecule type" value="Genomic_DNA"/>
</dbReference>
<feature type="transmembrane region" description="Helical" evidence="1">
    <location>
        <begin position="82"/>
        <end position="106"/>
    </location>
</feature>
<dbReference type="Proteomes" id="UP001152523">
    <property type="component" value="Unassembled WGS sequence"/>
</dbReference>
<protein>
    <submittedName>
        <fullName evidence="2">Uncharacterized protein</fullName>
    </submittedName>
</protein>
<evidence type="ECO:0000313" key="3">
    <source>
        <dbReference type="Proteomes" id="UP001152523"/>
    </source>
</evidence>
<organism evidence="2 3">
    <name type="scientific">Cuscuta epithymum</name>
    <dbReference type="NCBI Taxonomy" id="186058"/>
    <lineage>
        <taxon>Eukaryota</taxon>
        <taxon>Viridiplantae</taxon>
        <taxon>Streptophyta</taxon>
        <taxon>Embryophyta</taxon>
        <taxon>Tracheophyta</taxon>
        <taxon>Spermatophyta</taxon>
        <taxon>Magnoliopsida</taxon>
        <taxon>eudicotyledons</taxon>
        <taxon>Gunneridae</taxon>
        <taxon>Pentapetalae</taxon>
        <taxon>asterids</taxon>
        <taxon>lamiids</taxon>
        <taxon>Solanales</taxon>
        <taxon>Convolvulaceae</taxon>
        <taxon>Cuscuteae</taxon>
        <taxon>Cuscuta</taxon>
        <taxon>Cuscuta subgen. Cuscuta</taxon>
    </lineage>
</organism>
<keyword evidence="1" id="KW-1133">Transmembrane helix</keyword>
<keyword evidence="3" id="KW-1185">Reference proteome</keyword>
<name>A0AAV0D9M3_9ASTE</name>
<keyword evidence="1" id="KW-0472">Membrane</keyword>
<reference evidence="2" key="1">
    <citation type="submission" date="2022-07" db="EMBL/GenBank/DDBJ databases">
        <authorList>
            <person name="Macas J."/>
            <person name="Novak P."/>
            <person name="Neumann P."/>
        </authorList>
    </citation>
    <scope>NUCLEOTIDE SEQUENCE</scope>
</reference>